<keyword evidence="2" id="KW-1185">Reference proteome</keyword>
<reference evidence="1 2" key="1">
    <citation type="submission" date="2019-10" db="EMBL/GenBank/DDBJ databases">
        <title>Whole genome shotgun sequence of Acrocarpospora pleiomorpha NBRC 16267.</title>
        <authorList>
            <person name="Ichikawa N."/>
            <person name="Kimura A."/>
            <person name="Kitahashi Y."/>
            <person name="Komaki H."/>
            <person name="Oguchi A."/>
        </authorList>
    </citation>
    <scope>NUCLEOTIDE SEQUENCE [LARGE SCALE GENOMIC DNA]</scope>
    <source>
        <strain evidence="1 2">NBRC 16267</strain>
    </source>
</reference>
<sequence>MSRNGGTRTRAVKRPVVVLVGEDSNDRRCLRTLLEEHCPDMRGRLVEINPSMKFWAAGNERLDERVDRLRKLVNARAAREGAEVACVFVHEDLDRADSSEYPVLRERVEKAMNKALGSAHYVLAVWETEAWLLLFPDALAAFVANWQLPARYRGRDTGRLSDPKRILMNEVSRSGRRYRESDAPEIFEKAREMRLLAHPVGSNRSWTQLCGDATRCCSEHLRQPAHP</sequence>
<evidence type="ECO:0000313" key="1">
    <source>
        <dbReference type="EMBL" id="GES18950.1"/>
    </source>
</evidence>
<proteinExistence type="predicted"/>
<dbReference type="EMBL" id="BLAF01000009">
    <property type="protein sequence ID" value="GES18950.1"/>
    <property type="molecule type" value="Genomic_DNA"/>
</dbReference>
<dbReference type="Proteomes" id="UP000377595">
    <property type="component" value="Unassembled WGS sequence"/>
</dbReference>
<evidence type="ECO:0000313" key="2">
    <source>
        <dbReference type="Proteomes" id="UP000377595"/>
    </source>
</evidence>
<comment type="caution">
    <text evidence="1">The sequence shown here is derived from an EMBL/GenBank/DDBJ whole genome shotgun (WGS) entry which is preliminary data.</text>
</comment>
<gene>
    <name evidence="1" type="ORF">Aple_018450</name>
</gene>
<protein>
    <recommendedName>
        <fullName evidence="3">DUF4276 family protein</fullName>
    </recommendedName>
</protein>
<evidence type="ECO:0008006" key="3">
    <source>
        <dbReference type="Google" id="ProtNLM"/>
    </source>
</evidence>
<name>A0A5M3XCX1_9ACTN</name>
<dbReference type="OrthoDB" id="5198169at2"/>
<dbReference type="AlphaFoldDB" id="A0A5M3XCX1"/>
<organism evidence="1 2">
    <name type="scientific">Acrocarpospora pleiomorpha</name>
    <dbReference type="NCBI Taxonomy" id="90975"/>
    <lineage>
        <taxon>Bacteria</taxon>
        <taxon>Bacillati</taxon>
        <taxon>Actinomycetota</taxon>
        <taxon>Actinomycetes</taxon>
        <taxon>Streptosporangiales</taxon>
        <taxon>Streptosporangiaceae</taxon>
        <taxon>Acrocarpospora</taxon>
    </lineage>
</organism>
<accession>A0A5M3XCX1</accession>